<keyword evidence="4 13" id="KW-0863">Zinc-finger</keyword>
<dbReference type="STRING" id="639282.DEFDS_1808"/>
<feature type="short sequence motif" description="RadA KNRFG motif" evidence="11">
    <location>
        <begin position="249"/>
        <end position="253"/>
    </location>
</feature>
<keyword evidence="10 11" id="KW-0234">DNA repair</keyword>
<evidence type="ECO:0000256" key="2">
    <source>
        <dbReference type="ARBA" id="ARBA00022741"/>
    </source>
</evidence>
<dbReference type="InterPro" id="IPR014774">
    <property type="entry name" value="KaiC-like_dom"/>
</dbReference>
<dbReference type="HOGENOM" id="CLU_018264_0_1_0"/>
<comment type="similarity">
    <text evidence="11 13">Belongs to the RecA family. RadA subfamily.</text>
</comment>
<evidence type="ECO:0000256" key="5">
    <source>
        <dbReference type="ARBA" id="ARBA00022801"/>
    </source>
</evidence>
<dbReference type="SUPFAM" id="SSF54211">
    <property type="entry name" value="Ribosomal protein S5 domain 2-like"/>
    <property type="match status" value="1"/>
</dbReference>
<dbReference type="InterPro" id="IPR041166">
    <property type="entry name" value="Rubredoxin_2"/>
</dbReference>
<gene>
    <name evidence="11 15" type="primary">radA</name>
    <name evidence="15" type="ordered locus">DEFDS_1808</name>
</gene>
<dbReference type="PROSITE" id="PS50162">
    <property type="entry name" value="RECA_2"/>
    <property type="match status" value="1"/>
</dbReference>
<protein>
    <recommendedName>
        <fullName evidence="11 12">DNA repair protein RadA</fullName>
    </recommendedName>
</protein>
<dbReference type="eggNOG" id="COG1066">
    <property type="taxonomic scope" value="Bacteria"/>
</dbReference>
<evidence type="ECO:0000259" key="14">
    <source>
        <dbReference type="PROSITE" id="PS50162"/>
    </source>
</evidence>
<dbReference type="Pfam" id="PF18073">
    <property type="entry name" value="Zn_ribbon_LapB"/>
    <property type="match status" value="1"/>
</dbReference>
<dbReference type="NCBIfam" id="TIGR00416">
    <property type="entry name" value="sms"/>
    <property type="match status" value="1"/>
</dbReference>
<dbReference type="OrthoDB" id="9803906at2"/>
<evidence type="ECO:0000256" key="7">
    <source>
        <dbReference type="ARBA" id="ARBA00022840"/>
    </source>
</evidence>
<dbReference type="GO" id="GO:0000725">
    <property type="term" value="P:recombinational repair"/>
    <property type="evidence" value="ECO:0007669"/>
    <property type="project" value="UniProtKB-UniRule"/>
</dbReference>
<evidence type="ECO:0000256" key="10">
    <source>
        <dbReference type="ARBA" id="ARBA00023204"/>
    </source>
</evidence>
<dbReference type="KEGG" id="ddf:DEFDS_1808"/>
<dbReference type="EMBL" id="AP011529">
    <property type="protein sequence ID" value="BAI81263.1"/>
    <property type="molecule type" value="Genomic_DNA"/>
</dbReference>
<dbReference type="AlphaFoldDB" id="D3P973"/>
<keyword evidence="9 11" id="KW-0238">DNA-binding</keyword>
<dbReference type="InterPro" id="IPR014721">
    <property type="entry name" value="Ribsml_uS5_D2-typ_fold_subgr"/>
</dbReference>
<dbReference type="PANTHER" id="PTHR32472">
    <property type="entry name" value="DNA REPAIR PROTEIN RADA"/>
    <property type="match status" value="1"/>
</dbReference>
<evidence type="ECO:0000256" key="8">
    <source>
        <dbReference type="ARBA" id="ARBA00023016"/>
    </source>
</evidence>
<keyword evidence="8 11" id="KW-0346">Stress response</keyword>
<comment type="function">
    <text evidence="13">DNA-dependent ATPase involved in processing of recombination intermediates, plays a role in repairing DNA breaks. Stimulates the branch migration of RecA-mediated strand transfer reactions, allowing the 3' invading strand to extend heteroduplex DNA faster. Binds ssDNA in the presence of ADP but not other nucleotides, has ATPase activity that is stimulated by ssDNA and various branched DNA structures, but inhibited by SSB. Does not have RecA's homology-searching function.</text>
</comment>
<reference evidence="15 16" key="1">
    <citation type="journal article" date="2010" name="DNA Res.">
        <title>Bacterial lifestyle in a deep-sea hydrothermal vent chimney revealed by the genome sequence of the thermophilic bacterium Deferribacter desulfuricans SSM1.</title>
        <authorList>
            <person name="Takaki Y."/>
            <person name="Shimamura S."/>
            <person name="Nakagawa S."/>
            <person name="Fukuhara Y."/>
            <person name="Horikawa H."/>
            <person name="Ankai A."/>
            <person name="Harada T."/>
            <person name="Hosoyama A."/>
            <person name="Oguchi A."/>
            <person name="Fukui S."/>
            <person name="Fujita N."/>
            <person name="Takami H."/>
            <person name="Takai K."/>
        </authorList>
    </citation>
    <scope>NUCLEOTIDE SEQUENCE [LARGE SCALE GENOMIC DNA]</scope>
    <source>
        <strain evidence="16">DSM 14783 / JCM 11476 / NBRC 101012 / SSM1</strain>
    </source>
</reference>
<dbReference type="GO" id="GO:0140664">
    <property type="term" value="F:ATP-dependent DNA damage sensor activity"/>
    <property type="evidence" value="ECO:0007669"/>
    <property type="project" value="InterPro"/>
</dbReference>
<dbReference type="GO" id="GO:0005524">
    <property type="term" value="F:ATP binding"/>
    <property type="evidence" value="ECO:0007669"/>
    <property type="project" value="UniProtKB-UniRule"/>
</dbReference>
<dbReference type="CDD" id="cd01121">
    <property type="entry name" value="RadA_SMS_N"/>
    <property type="match status" value="1"/>
</dbReference>
<evidence type="ECO:0000256" key="9">
    <source>
        <dbReference type="ARBA" id="ARBA00023125"/>
    </source>
</evidence>
<dbReference type="InterPro" id="IPR020568">
    <property type="entry name" value="Ribosomal_Su5_D2-typ_SF"/>
</dbReference>
<name>D3P973_DEFDS</name>
<evidence type="ECO:0000256" key="3">
    <source>
        <dbReference type="ARBA" id="ARBA00022763"/>
    </source>
</evidence>
<keyword evidence="6 13" id="KW-0862">Zinc</keyword>
<dbReference type="GO" id="GO:0008270">
    <property type="term" value="F:zinc ion binding"/>
    <property type="evidence" value="ECO:0007669"/>
    <property type="project" value="UniProtKB-KW"/>
</dbReference>
<comment type="domain">
    <text evidence="11">The middle region has homology to RecA with ATPase motifs including the RadA KNRFG motif, while the C-terminus is homologous to Lon protease.</text>
</comment>
<keyword evidence="1 11" id="KW-0479">Metal-binding</keyword>
<organism evidence="15 16">
    <name type="scientific">Deferribacter desulfuricans (strain DSM 14783 / JCM 11476 / NBRC 101012 / SSM1)</name>
    <dbReference type="NCBI Taxonomy" id="639282"/>
    <lineage>
        <taxon>Bacteria</taxon>
        <taxon>Pseudomonadati</taxon>
        <taxon>Deferribacterota</taxon>
        <taxon>Deferribacteres</taxon>
        <taxon>Deferribacterales</taxon>
        <taxon>Deferribacteraceae</taxon>
        <taxon>Deferribacter</taxon>
    </lineage>
</organism>
<evidence type="ECO:0000256" key="4">
    <source>
        <dbReference type="ARBA" id="ARBA00022771"/>
    </source>
</evidence>
<dbReference type="PRINTS" id="PR01874">
    <property type="entry name" value="DNAREPAIRADA"/>
</dbReference>
<keyword evidence="7 11" id="KW-0067">ATP-binding</keyword>
<dbReference type="Gene3D" id="3.30.230.10">
    <property type="match status" value="1"/>
</dbReference>
<evidence type="ECO:0000256" key="6">
    <source>
        <dbReference type="ARBA" id="ARBA00022833"/>
    </source>
</evidence>
<evidence type="ECO:0000313" key="16">
    <source>
        <dbReference type="Proteomes" id="UP000001520"/>
    </source>
</evidence>
<dbReference type="GO" id="GO:0005829">
    <property type="term" value="C:cytosol"/>
    <property type="evidence" value="ECO:0007669"/>
    <property type="project" value="TreeGrafter"/>
</dbReference>
<dbReference type="InterPro" id="IPR027417">
    <property type="entry name" value="P-loop_NTPase"/>
</dbReference>
<dbReference type="GO" id="GO:0016787">
    <property type="term" value="F:hydrolase activity"/>
    <property type="evidence" value="ECO:0007669"/>
    <property type="project" value="UniProtKB-KW"/>
</dbReference>
<dbReference type="RefSeq" id="WP_013008508.1">
    <property type="nucleotide sequence ID" value="NC_013939.1"/>
</dbReference>
<dbReference type="MEROPS" id="S16.A04"/>
<accession>D3P973</accession>
<dbReference type="HAMAP" id="MF_01498">
    <property type="entry name" value="RadA_bact"/>
    <property type="match status" value="1"/>
</dbReference>
<keyword evidence="16" id="KW-1185">Reference proteome</keyword>
<evidence type="ECO:0000256" key="12">
    <source>
        <dbReference type="NCBIfam" id="TIGR00416"/>
    </source>
</evidence>
<evidence type="ECO:0000256" key="1">
    <source>
        <dbReference type="ARBA" id="ARBA00022723"/>
    </source>
</evidence>
<feature type="domain" description="RecA family profile 1" evidence="14">
    <location>
        <begin position="63"/>
        <end position="212"/>
    </location>
</feature>
<feature type="region of interest" description="Lon-protease-like" evidence="11">
    <location>
        <begin position="345"/>
        <end position="442"/>
    </location>
</feature>
<dbReference type="Proteomes" id="UP000001520">
    <property type="component" value="Chromosome"/>
</dbReference>
<dbReference type="GO" id="GO:0003684">
    <property type="term" value="F:damaged DNA binding"/>
    <property type="evidence" value="ECO:0007669"/>
    <property type="project" value="InterPro"/>
</dbReference>
<dbReference type="InterPro" id="IPR003593">
    <property type="entry name" value="AAA+_ATPase"/>
</dbReference>
<feature type="binding site" evidence="11">
    <location>
        <begin position="92"/>
        <end position="99"/>
    </location>
    <ligand>
        <name>ATP</name>
        <dbReference type="ChEBI" id="CHEBI:30616"/>
    </ligand>
</feature>
<comment type="function">
    <text evidence="11">Plays a role in repairing double-strand DNA breaks, probably involving stabilizing or processing branched DNA or blocked replication forks.</text>
</comment>
<keyword evidence="5" id="KW-0378">Hydrolase</keyword>
<keyword evidence="3 11" id="KW-0227">DNA damage</keyword>
<dbReference type="SUPFAM" id="SSF52540">
    <property type="entry name" value="P-loop containing nucleoside triphosphate hydrolases"/>
    <property type="match status" value="1"/>
</dbReference>
<proteinExistence type="inferred from homology"/>
<keyword evidence="2 11" id="KW-0547">Nucleotide-binding</keyword>
<evidence type="ECO:0000313" key="15">
    <source>
        <dbReference type="EMBL" id="BAI81263.1"/>
    </source>
</evidence>
<dbReference type="InterPro" id="IPR020588">
    <property type="entry name" value="RecA_ATP-bd"/>
</dbReference>
<dbReference type="Pfam" id="PF06745">
    <property type="entry name" value="ATPase"/>
    <property type="match status" value="1"/>
</dbReference>
<evidence type="ECO:0000256" key="13">
    <source>
        <dbReference type="RuleBase" id="RU003555"/>
    </source>
</evidence>
<sequence length="442" mass="48846">MKKSKTSFVCQVCGYKTPKWVGKCSECGSWNSFVEEIEESKSEIRKKRNGLEIKRISDIEGVETERFSTGINEFDQVLGGGVVKGGVVLIGGEPGIGKSTIMLQISDKLSKHGKRVIYFSGEESLTQLKLRCDRLNINGDELFFSATNNIEDVLDSLSDKRADVIIIDSIQTIYSSEISSAAGTVSQVKYVTHKLVEFAKSKGVSVFIVGQVTKDGVIAGPKVLEHLVDTVLYFEGDYERGLRILRAVKNRFGSTNEVGLFEMSGKGLIEYRSSSFIDNNSDAPGRALTVVMEGTRAFLVEIQALVSQTYFNYPKRNVTGFDLNRLNMLLAILEKKCGFNLSTCDVYLNIVGGLKITEPSVDLAVCAAIISSFRDIAIEKNAVFLGEVGLTGEVRTPVFLDMRINEAKRFNIKKIIGNMNNVSDKSVELFAIKHINEITNYI</sequence>
<dbReference type="FunFam" id="3.40.50.300:FF:000050">
    <property type="entry name" value="DNA repair protein RadA"/>
    <property type="match status" value="1"/>
</dbReference>
<evidence type="ECO:0000256" key="11">
    <source>
        <dbReference type="HAMAP-Rule" id="MF_01498"/>
    </source>
</evidence>
<dbReference type="Gene3D" id="3.40.50.300">
    <property type="entry name" value="P-loop containing nucleotide triphosphate hydrolases"/>
    <property type="match status" value="1"/>
</dbReference>
<dbReference type="SMART" id="SM00382">
    <property type="entry name" value="AAA"/>
    <property type="match status" value="1"/>
</dbReference>
<dbReference type="InterPro" id="IPR004504">
    <property type="entry name" value="DNA_repair_RadA"/>
</dbReference>
<dbReference type="PANTHER" id="PTHR32472:SF10">
    <property type="entry name" value="DNA REPAIR PROTEIN RADA-LIKE PROTEIN"/>
    <property type="match status" value="1"/>
</dbReference>